<dbReference type="AlphaFoldDB" id="A0A9P0EAB9"/>
<reference evidence="1" key="1">
    <citation type="submission" date="2022-01" db="EMBL/GenBank/DDBJ databases">
        <authorList>
            <person name="King R."/>
        </authorList>
    </citation>
    <scope>NUCLEOTIDE SEQUENCE</scope>
</reference>
<organism evidence="1 2">
    <name type="scientific">Nezara viridula</name>
    <name type="common">Southern green stink bug</name>
    <name type="synonym">Cimex viridulus</name>
    <dbReference type="NCBI Taxonomy" id="85310"/>
    <lineage>
        <taxon>Eukaryota</taxon>
        <taxon>Metazoa</taxon>
        <taxon>Ecdysozoa</taxon>
        <taxon>Arthropoda</taxon>
        <taxon>Hexapoda</taxon>
        <taxon>Insecta</taxon>
        <taxon>Pterygota</taxon>
        <taxon>Neoptera</taxon>
        <taxon>Paraneoptera</taxon>
        <taxon>Hemiptera</taxon>
        <taxon>Heteroptera</taxon>
        <taxon>Panheteroptera</taxon>
        <taxon>Pentatomomorpha</taxon>
        <taxon>Pentatomoidea</taxon>
        <taxon>Pentatomidae</taxon>
        <taxon>Pentatominae</taxon>
        <taxon>Nezara</taxon>
    </lineage>
</organism>
<dbReference type="EMBL" id="OV725077">
    <property type="protein sequence ID" value="CAH1390246.1"/>
    <property type="molecule type" value="Genomic_DNA"/>
</dbReference>
<sequence>MSHCLTKSLGEDHWFDGQGTLCIYPLYFFFFRKVVNLCSVILRKSPILRSLFIMQDIDVVVFFHFPRHDFLFSNRISSDSSS</sequence>
<keyword evidence="2" id="KW-1185">Reference proteome</keyword>
<proteinExistence type="predicted"/>
<dbReference type="Proteomes" id="UP001152798">
    <property type="component" value="Chromosome 1"/>
</dbReference>
<evidence type="ECO:0000313" key="1">
    <source>
        <dbReference type="EMBL" id="CAH1390246.1"/>
    </source>
</evidence>
<protein>
    <submittedName>
        <fullName evidence="1">Uncharacterized protein</fullName>
    </submittedName>
</protein>
<accession>A0A9P0EAB9</accession>
<gene>
    <name evidence="1" type="ORF">NEZAVI_LOCUS1478</name>
</gene>
<name>A0A9P0EAB9_NEZVI</name>
<evidence type="ECO:0000313" key="2">
    <source>
        <dbReference type="Proteomes" id="UP001152798"/>
    </source>
</evidence>